<gene>
    <name evidence="4" type="ORF">SAMN02745157_1177</name>
</gene>
<dbReference type="OrthoDB" id="9794372at2"/>
<dbReference type="SUPFAM" id="SSF88946">
    <property type="entry name" value="Sigma2 domain of RNA polymerase sigma factors"/>
    <property type="match status" value="1"/>
</dbReference>
<dbReference type="InterPro" id="IPR007627">
    <property type="entry name" value="RNA_pol_sigma70_r2"/>
</dbReference>
<dbReference type="GO" id="GO:0003677">
    <property type="term" value="F:DNA binding"/>
    <property type="evidence" value="ECO:0007669"/>
    <property type="project" value="InterPro"/>
</dbReference>
<accession>A0A1M4X858</accession>
<dbReference type="InterPro" id="IPR014284">
    <property type="entry name" value="RNA_pol_sigma-70_dom"/>
</dbReference>
<dbReference type="Pfam" id="PF04542">
    <property type="entry name" value="Sigma70_r2"/>
    <property type="match status" value="1"/>
</dbReference>
<feature type="domain" description="RNA polymerase sigma-70 region 2" evidence="2">
    <location>
        <begin position="9"/>
        <end position="72"/>
    </location>
</feature>
<dbReference type="SUPFAM" id="SSF54427">
    <property type="entry name" value="NTF2-like"/>
    <property type="match status" value="1"/>
</dbReference>
<dbReference type="EMBL" id="FQUP01000001">
    <property type="protein sequence ID" value="SHE89575.1"/>
    <property type="molecule type" value="Genomic_DNA"/>
</dbReference>
<evidence type="ECO:0000313" key="5">
    <source>
        <dbReference type="Proteomes" id="UP000184485"/>
    </source>
</evidence>
<dbReference type="PANTHER" id="PTHR30173">
    <property type="entry name" value="SIGMA 19 FACTOR"/>
    <property type="match status" value="1"/>
</dbReference>
<feature type="domain" description="RNA polymerase sigma factor 70 region 4 type 2" evidence="3">
    <location>
        <begin position="107"/>
        <end position="157"/>
    </location>
</feature>
<keyword evidence="5" id="KW-1185">Reference proteome</keyword>
<dbReference type="InterPro" id="IPR013324">
    <property type="entry name" value="RNA_pol_sigma_r3/r4-like"/>
</dbReference>
<organism evidence="4 5">
    <name type="scientific">Kaistia soli DSM 19436</name>
    <dbReference type="NCBI Taxonomy" id="1122133"/>
    <lineage>
        <taxon>Bacteria</taxon>
        <taxon>Pseudomonadati</taxon>
        <taxon>Pseudomonadota</taxon>
        <taxon>Alphaproteobacteria</taxon>
        <taxon>Hyphomicrobiales</taxon>
        <taxon>Kaistiaceae</taxon>
        <taxon>Kaistia</taxon>
    </lineage>
</organism>
<dbReference type="InterPro" id="IPR032710">
    <property type="entry name" value="NTF2-like_dom_sf"/>
</dbReference>
<dbReference type="Gene3D" id="1.10.1740.10">
    <property type="match status" value="1"/>
</dbReference>
<dbReference type="STRING" id="1122133.SAMN02745157_1177"/>
<dbReference type="Pfam" id="PF08281">
    <property type="entry name" value="Sigma70_r4_2"/>
    <property type="match status" value="1"/>
</dbReference>
<dbReference type="InterPro" id="IPR013325">
    <property type="entry name" value="RNA_pol_sigma_r2"/>
</dbReference>
<name>A0A1M4X858_9HYPH</name>
<evidence type="ECO:0000313" key="4">
    <source>
        <dbReference type="EMBL" id="SHE89575.1"/>
    </source>
</evidence>
<dbReference type="SUPFAM" id="SSF88659">
    <property type="entry name" value="Sigma3 and sigma4 domains of RNA polymerase sigma factors"/>
    <property type="match status" value="1"/>
</dbReference>
<dbReference type="Proteomes" id="UP000184485">
    <property type="component" value="Unassembled WGS sequence"/>
</dbReference>
<dbReference type="InterPro" id="IPR013249">
    <property type="entry name" value="RNA_pol_sigma70_r4_t2"/>
</dbReference>
<protein>
    <submittedName>
        <fullName evidence="4">RNA polymerase sigma-70 factor, ECF subfamily</fullName>
    </submittedName>
</protein>
<reference evidence="4 5" key="1">
    <citation type="submission" date="2016-11" db="EMBL/GenBank/DDBJ databases">
        <authorList>
            <person name="Jaros S."/>
            <person name="Januszkiewicz K."/>
            <person name="Wedrychowicz H."/>
        </authorList>
    </citation>
    <scope>NUCLEOTIDE SEQUENCE [LARGE SCALE GENOMIC DNA]</scope>
    <source>
        <strain evidence="4 5">DSM 19436</strain>
    </source>
</reference>
<dbReference type="NCBIfam" id="TIGR02937">
    <property type="entry name" value="sigma70-ECF"/>
    <property type="match status" value="1"/>
</dbReference>
<proteinExistence type="predicted"/>
<evidence type="ECO:0000259" key="3">
    <source>
        <dbReference type="Pfam" id="PF08281"/>
    </source>
</evidence>
<dbReference type="Gene3D" id="1.10.10.10">
    <property type="entry name" value="Winged helix-like DNA-binding domain superfamily/Winged helix DNA-binding domain"/>
    <property type="match status" value="1"/>
</dbReference>
<dbReference type="GO" id="GO:0016987">
    <property type="term" value="F:sigma factor activity"/>
    <property type="evidence" value="ECO:0007669"/>
    <property type="project" value="InterPro"/>
</dbReference>
<evidence type="ECO:0000256" key="1">
    <source>
        <dbReference type="ARBA" id="ARBA00011344"/>
    </source>
</evidence>
<dbReference type="InterPro" id="IPR052704">
    <property type="entry name" value="ECF_Sigma-70_Domain"/>
</dbReference>
<dbReference type="AlphaFoldDB" id="A0A1M4X858"/>
<dbReference type="NCBIfam" id="NF007214">
    <property type="entry name" value="PRK09636.1"/>
    <property type="match status" value="1"/>
</dbReference>
<dbReference type="InterPro" id="IPR036388">
    <property type="entry name" value="WH-like_DNA-bd_sf"/>
</dbReference>
<dbReference type="RefSeq" id="WP_073051775.1">
    <property type="nucleotide sequence ID" value="NZ_FQUP01000001.1"/>
</dbReference>
<dbReference type="GO" id="GO:0006352">
    <property type="term" value="P:DNA-templated transcription initiation"/>
    <property type="evidence" value="ECO:0007669"/>
    <property type="project" value="InterPro"/>
</dbReference>
<evidence type="ECO:0000259" key="2">
    <source>
        <dbReference type="Pfam" id="PF04542"/>
    </source>
</evidence>
<comment type="subunit">
    <text evidence="1">Interacts transiently with the RNA polymerase catalytic core formed by RpoA, RpoB, RpoC and RpoZ (2 alpha, 1 beta, 1 beta' and 1 omega subunit) to form the RNA polymerase holoenzyme that can initiate transcription.</text>
</comment>
<sequence length="314" mass="34511">MSNASAIEFERHRAFLTRLAYSMLGSLADAQDIVQDAFLRWHGSIPADLASPRAWLAKIVTRLCLDWMKSARARREDYVGPWLPEPVLERFASPPPAVDDRIDAPVALMLALERLSPLERAVFILHDLFDMEIGEIAEAIDRNEAACRQLVARARGHVGQTRQRFAVDADEAARLATAFFEATRSGNATVLRDMLAEAATLHSDGGGKRPASLNILFSADKISRFFAGLFQKSDPEDRSRMRWSRPLWINGLPGYVSIDAKGTIQTTALEVEGGKILAVYVIRNPDKLADAEAFLTDGAAESGGDVRPIRAPGS</sequence>
<dbReference type="PANTHER" id="PTHR30173:SF43">
    <property type="entry name" value="ECF RNA POLYMERASE SIGMA FACTOR SIGI-RELATED"/>
    <property type="match status" value="1"/>
</dbReference>